<evidence type="ECO:0000256" key="5">
    <source>
        <dbReference type="ARBA" id="ARBA00012487"/>
    </source>
</evidence>
<comment type="similarity">
    <text evidence="4">Belongs to the CDS family.</text>
</comment>
<dbReference type="GO" id="GO:0005789">
    <property type="term" value="C:endoplasmic reticulum membrane"/>
    <property type="evidence" value="ECO:0007669"/>
    <property type="project" value="TreeGrafter"/>
</dbReference>
<keyword evidence="6" id="KW-0444">Lipid biosynthesis</keyword>
<keyword evidence="8 15" id="KW-0812">Transmembrane</keyword>
<evidence type="ECO:0000256" key="12">
    <source>
        <dbReference type="ARBA" id="ARBA00023136"/>
    </source>
</evidence>
<keyword evidence="12 15" id="KW-0472">Membrane</keyword>
<proteinExistence type="inferred from homology"/>
<evidence type="ECO:0000256" key="1">
    <source>
        <dbReference type="ARBA" id="ARBA00004141"/>
    </source>
</evidence>
<evidence type="ECO:0000256" key="3">
    <source>
        <dbReference type="ARBA" id="ARBA00005189"/>
    </source>
</evidence>
<accession>A0AAD9F7X6</accession>
<sequence>MFGWTHVTLLIVGTQSHLIIHNLFEGRIWFIVSISCVICNDIMAYMFGFFFERTPLIKLSPKKAWEGFIAGLFSSVWHHALLRDVRLALLRLPGGVQQRLQPVPGGLRAVRAFTAAGLHPALRPGVLHRMGKTLLTFICPSCFLASQVI</sequence>
<dbReference type="InterPro" id="IPR016720">
    <property type="entry name" value="PC_Trfase_euk"/>
</dbReference>
<evidence type="ECO:0000256" key="11">
    <source>
        <dbReference type="ARBA" id="ARBA00023098"/>
    </source>
</evidence>
<comment type="pathway">
    <text evidence="2">Phospholipid metabolism; CDP-diacylglycerol biosynthesis; CDP-diacylglycerol from sn-glycerol 3-phosphate: step 3/3.</text>
</comment>
<evidence type="ECO:0000256" key="13">
    <source>
        <dbReference type="ARBA" id="ARBA00023209"/>
    </source>
</evidence>
<evidence type="ECO:0000256" key="2">
    <source>
        <dbReference type="ARBA" id="ARBA00005119"/>
    </source>
</evidence>
<evidence type="ECO:0000256" key="15">
    <source>
        <dbReference type="SAM" id="Phobius"/>
    </source>
</evidence>
<evidence type="ECO:0000256" key="6">
    <source>
        <dbReference type="ARBA" id="ARBA00022516"/>
    </source>
</evidence>
<dbReference type="GO" id="GO:0008654">
    <property type="term" value="P:phospholipid biosynthetic process"/>
    <property type="evidence" value="ECO:0007669"/>
    <property type="project" value="UniProtKB-KW"/>
</dbReference>
<keyword evidence="17" id="KW-1185">Reference proteome</keyword>
<dbReference type="EMBL" id="JASDAP010000013">
    <property type="protein sequence ID" value="KAK1892387.1"/>
    <property type="molecule type" value="Genomic_DNA"/>
</dbReference>
<keyword evidence="14" id="KW-1208">Phospholipid metabolism</keyword>
<evidence type="ECO:0000256" key="9">
    <source>
        <dbReference type="ARBA" id="ARBA00022695"/>
    </source>
</evidence>
<name>A0AAD9F7X6_DISEL</name>
<dbReference type="PANTHER" id="PTHR13773">
    <property type="entry name" value="PHOSPHATIDATE CYTIDYLYLTRANSFERASE"/>
    <property type="match status" value="1"/>
</dbReference>
<evidence type="ECO:0000256" key="10">
    <source>
        <dbReference type="ARBA" id="ARBA00022989"/>
    </source>
</evidence>
<dbReference type="Proteomes" id="UP001228049">
    <property type="component" value="Unassembled WGS sequence"/>
</dbReference>
<keyword evidence="11" id="KW-0443">Lipid metabolism</keyword>
<evidence type="ECO:0000256" key="4">
    <source>
        <dbReference type="ARBA" id="ARBA00010185"/>
    </source>
</evidence>
<feature type="transmembrane region" description="Helical" evidence="15">
    <location>
        <begin position="28"/>
        <end position="51"/>
    </location>
</feature>
<comment type="caution">
    <text evidence="16">The sequence shown here is derived from an EMBL/GenBank/DDBJ whole genome shotgun (WGS) entry which is preliminary data.</text>
</comment>
<reference evidence="16" key="1">
    <citation type="submission" date="2023-04" db="EMBL/GenBank/DDBJ databases">
        <title>Chromosome-level genome of Chaenocephalus aceratus.</title>
        <authorList>
            <person name="Park H."/>
        </authorList>
    </citation>
    <scope>NUCLEOTIDE SEQUENCE</scope>
    <source>
        <strain evidence="16">DE</strain>
        <tissue evidence="16">Muscle</tissue>
    </source>
</reference>
<evidence type="ECO:0000313" key="16">
    <source>
        <dbReference type="EMBL" id="KAK1892387.1"/>
    </source>
</evidence>
<dbReference type="AlphaFoldDB" id="A0AAD9F7X6"/>
<organism evidence="16 17">
    <name type="scientific">Dissostichus eleginoides</name>
    <name type="common">Patagonian toothfish</name>
    <name type="synonym">Dissostichus amissus</name>
    <dbReference type="NCBI Taxonomy" id="100907"/>
    <lineage>
        <taxon>Eukaryota</taxon>
        <taxon>Metazoa</taxon>
        <taxon>Chordata</taxon>
        <taxon>Craniata</taxon>
        <taxon>Vertebrata</taxon>
        <taxon>Euteleostomi</taxon>
        <taxon>Actinopterygii</taxon>
        <taxon>Neopterygii</taxon>
        <taxon>Teleostei</taxon>
        <taxon>Neoteleostei</taxon>
        <taxon>Acanthomorphata</taxon>
        <taxon>Eupercaria</taxon>
        <taxon>Perciformes</taxon>
        <taxon>Notothenioidei</taxon>
        <taxon>Nototheniidae</taxon>
        <taxon>Dissostichus</taxon>
    </lineage>
</organism>
<evidence type="ECO:0000256" key="8">
    <source>
        <dbReference type="ARBA" id="ARBA00022692"/>
    </source>
</evidence>
<evidence type="ECO:0000256" key="14">
    <source>
        <dbReference type="ARBA" id="ARBA00023264"/>
    </source>
</evidence>
<comment type="subcellular location">
    <subcellularLocation>
        <location evidence="1">Membrane</location>
        <topology evidence="1">Multi-pass membrane protein</topology>
    </subcellularLocation>
</comment>
<evidence type="ECO:0000313" key="17">
    <source>
        <dbReference type="Proteomes" id="UP001228049"/>
    </source>
</evidence>
<keyword evidence="13" id="KW-0594">Phospholipid biosynthesis</keyword>
<keyword evidence="7" id="KW-0808">Transferase</keyword>
<keyword evidence="10 15" id="KW-1133">Transmembrane helix</keyword>
<comment type="pathway">
    <text evidence="3">Lipid metabolism.</text>
</comment>
<evidence type="ECO:0000256" key="7">
    <source>
        <dbReference type="ARBA" id="ARBA00022679"/>
    </source>
</evidence>
<gene>
    <name evidence="16" type="ORF">KUDE01_007462</name>
</gene>
<dbReference type="PANTHER" id="PTHR13773:SF4">
    <property type="entry name" value="PHOSPHATIDATE CYTIDYLYLTRANSFERASE 2"/>
    <property type="match status" value="1"/>
</dbReference>
<dbReference type="Pfam" id="PF01148">
    <property type="entry name" value="CTP_transf_1"/>
    <property type="match status" value="1"/>
</dbReference>
<keyword evidence="9 16" id="KW-0548">Nucleotidyltransferase</keyword>
<dbReference type="EC" id="2.7.7.41" evidence="5"/>
<dbReference type="GO" id="GO:0004605">
    <property type="term" value="F:phosphatidate cytidylyltransferase activity"/>
    <property type="evidence" value="ECO:0007669"/>
    <property type="project" value="UniProtKB-EC"/>
</dbReference>
<protein>
    <recommendedName>
        <fullName evidence="5">phosphatidate cytidylyltransferase</fullName>
        <ecNumber evidence="5">2.7.7.41</ecNumber>
    </recommendedName>
</protein>